<dbReference type="Pfam" id="PF01966">
    <property type="entry name" value="HD"/>
    <property type="match status" value="1"/>
</dbReference>
<feature type="domain" description="HD" evidence="1">
    <location>
        <begin position="87"/>
        <end position="170"/>
    </location>
</feature>
<dbReference type="RefSeq" id="WP_345202056.1">
    <property type="nucleotide sequence ID" value="NZ_BAABGM010000003.1"/>
</dbReference>
<organism evidence="2 3">
    <name type="scientific">Fodinibacter luteus</name>
    <dbReference type="NCBI Taxonomy" id="552064"/>
    <lineage>
        <taxon>Bacteria</taxon>
        <taxon>Bacillati</taxon>
        <taxon>Actinomycetota</taxon>
        <taxon>Actinomycetes</taxon>
        <taxon>Micrococcales</taxon>
        <taxon>Intrasporangiaceae</taxon>
        <taxon>Fodinibacter (ex Wang et al. 2009)</taxon>
    </lineage>
</organism>
<dbReference type="Proteomes" id="UP001500945">
    <property type="component" value="Unassembled WGS sequence"/>
</dbReference>
<dbReference type="SUPFAM" id="SSF109604">
    <property type="entry name" value="HD-domain/PDEase-like"/>
    <property type="match status" value="1"/>
</dbReference>
<evidence type="ECO:0000259" key="1">
    <source>
        <dbReference type="Pfam" id="PF01966"/>
    </source>
</evidence>
<dbReference type="PANTHER" id="PTHR35569:SF1">
    <property type="entry name" value="CYANAMIDE HYDRATASE DDI2-RELATED"/>
    <property type="match status" value="1"/>
</dbReference>
<dbReference type="InterPro" id="IPR006674">
    <property type="entry name" value="HD_domain"/>
</dbReference>
<reference evidence="3" key="1">
    <citation type="journal article" date="2019" name="Int. J. Syst. Evol. Microbiol.">
        <title>The Global Catalogue of Microorganisms (GCM) 10K type strain sequencing project: providing services to taxonomists for standard genome sequencing and annotation.</title>
        <authorList>
            <consortium name="The Broad Institute Genomics Platform"/>
            <consortium name="The Broad Institute Genome Sequencing Center for Infectious Disease"/>
            <person name="Wu L."/>
            <person name="Ma J."/>
        </authorList>
    </citation>
    <scope>NUCLEOTIDE SEQUENCE [LARGE SCALE GENOMIC DNA]</scope>
    <source>
        <strain evidence="3">JCM 17809</strain>
    </source>
</reference>
<evidence type="ECO:0000313" key="2">
    <source>
        <dbReference type="EMBL" id="GAA4399044.1"/>
    </source>
</evidence>
<dbReference type="EMBL" id="BAABGM010000003">
    <property type="protein sequence ID" value="GAA4399044.1"/>
    <property type="molecule type" value="Genomic_DNA"/>
</dbReference>
<gene>
    <name evidence="2" type="ORF">GCM10023168_05780</name>
</gene>
<dbReference type="PANTHER" id="PTHR35569">
    <property type="entry name" value="CYANAMIDE HYDRATASE DDI2-RELATED"/>
    <property type="match status" value="1"/>
</dbReference>
<comment type="caution">
    <text evidence="2">The sequence shown here is derived from an EMBL/GenBank/DDBJ whole genome shotgun (WGS) entry which is preliminary data.</text>
</comment>
<accession>A0ABP8K1M7</accession>
<sequence>MSDATTVGTVQWAMRTGGRLEPAERRRLVADLARVHVDNVVGRLSVVVRLDPGRRAHVPAERLVPPDSPLTRAAREAACHALPTTLLNHSHRTYLFGRALGELEEVEVDAELLYAAALLHDTGLLHARGREDFTLVSARLAGDVAEQVGLSTASTQTLQTAITMHHSPRVTLAAGPVAYLLSAGAGVDVVGLRCWQLPRSTVAGAVAAHPREDFKRFFSNAWADEAARVPQGRARLLQRYGAFAVAVALAPFDE</sequence>
<evidence type="ECO:0000313" key="3">
    <source>
        <dbReference type="Proteomes" id="UP001500945"/>
    </source>
</evidence>
<dbReference type="Gene3D" id="1.10.3210.10">
    <property type="entry name" value="Hypothetical protein af1432"/>
    <property type="match status" value="1"/>
</dbReference>
<protein>
    <recommendedName>
        <fullName evidence="1">HD domain-containing protein</fullName>
    </recommendedName>
</protein>
<keyword evidence="3" id="KW-1185">Reference proteome</keyword>
<proteinExistence type="predicted"/>
<name>A0ABP8K1M7_9MICO</name>